<keyword evidence="2" id="KW-0813">Transport</keyword>
<dbReference type="Pfam" id="PF00664">
    <property type="entry name" value="ABC_membrane"/>
    <property type="match status" value="1"/>
</dbReference>
<keyword evidence="7" id="KW-0067">ATP-binding</keyword>
<dbReference type="PROSITE" id="PS50893">
    <property type="entry name" value="ABC_TRANSPORTER_2"/>
    <property type="match status" value="1"/>
</dbReference>
<evidence type="ECO:0000259" key="12">
    <source>
        <dbReference type="PROSITE" id="PS50929"/>
    </source>
</evidence>
<dbReference type="PROSITE" id="PS00211">
    <property type="entry name" value="ABC_TRANSPORTER_1"/>
    <property type="match status" value="1"/>
</dbReference>
<dbReference type="InterPro" id="IPR017871">
    <property type="entry name" value="ABC_transporter-like_CS"/>
</dbReference>
<dbReference type="Pfam" id="PF00005">
    <property type="entry name" value="ABC_tran"/>
    <property type="match status" value="1"/>
</dbReference>
<dbReference type="NCBIfam" id="TIGR02857">
    <property type="entry name" value="CydD"/>
    <property type="match status" value="1"/>
</dbReference>
<dbReference type="RefSeq" id="WP_366296622.1">
    <property type="nucleotide sequence ID" value="NZ_CP159992.1"/>
</dbReference>
<keyword evidence="8 10" id="KW-1133">Transmembrane helix</keyword>
<evidence type="ECO:0000313" key="13">
    <source>
        <dbReference type="EMBL" id="XCP97985.1"/>
    </source>
</evidence>
<evidence type="ECO:0000256" key="5">
    <source>
        <dbReference type="ARBA" id="ARBA00022741"/>
    </source>
</evidence>
<evidence type="ECO:0000256" key="1">
    <source>
        <dbReference type="ARBA" id="ARBA00004651"/>
    </source>
</evidence>
<feature type="transmembrane region" description="Helical" evidence="10">
    <location>
        <begin position="128"/>
        <end position="145"/>
    </location>
</feature>
<proteinExistence type="predicted"/>
<feature type="transmembrane region" description="Helical" evidence="10">
    <location>
        <begin position="151"/>
        <end position="169"/>
    </location>
</feature>
<protein>
    <submittedName>
        <fullName evidence="13">Thiol reductant ABC exporter subunit CydD</fullName>
    </submittedName>
</protein>
<dbReference type="EMBL" id="CP159992">
    <property type="protein sequence ID" value="XCP97985.1"/>
    <property type="molecule type" value="Genomic_DNA"/>
</dbReference>
<dbReference type="InterPro" id="IPR011527">
    <property type="entry name" value="ABC1_TM_dom"/>
</dbReference>
<reference evidence="13" key="1">
    <citation type="submission" date="2024-05" db="EMBL/GenBank/DDBJ databases">
        <title>Draft genome assemblies of 36 bacteria isolated from hibernating arctic ground squirrels.</title>
        <authorList>
            <person name="McKee H."/>
            <person name="Mullen L."/>
            <person name="Drown D.M."/>
            <person name="Duddleston K.N."/>
        </authorList>
    </citation>
    <scope>NUCLEOTIDE SEQUENCE</scope>
    <source>
        <strain evidence="13">AN1007</strain>
    </source>
</reference>
<feature type="domain" description="ABC transporter" evidence="11">
    <location>
        <begin position="350"/>
        <end position="585"/>
    </location>
</feature>
<dbReference type="PANTHER" id="PTHR24221:SF654">
    <property type="entry name" value="ATP-BINDING CASSETTE SUB-FAMILY B MEMBER 6"/>
    <property type="match status" value="1"/>
</dbReference>
<dbReference type="SMART" id="SM00382">
    <property type="entry name" value="AAA"/>
    <property type="match status" value="1"/>
</dbReference>
<keyword evidence="4 10" id="KW-0812">Transmembrane</keyword>
<gene>
    <name evidence="13" type="primary">cydD</name>
    <name evidence="13" type="ORF">ABXS70_11795</name>
</gene>
<evidence type="ECO:0000256" key="2">
    <source>
        <dbReference type="ARBA" id="ARBA00022448"/>
    </source>
</evidence>
<dbReference type="Gene3D" id="1.20.1560.10">
    <property type="entry name" value="ABC transporter type 1, transmembrane domain"/>
    <property type="match status" value="1"/>
</dbReference>
<keyword evidence="5" id="KW-0547">Nucleotide-binding</keyword>
<name>A0AAU8NN14_9BACL</name>
<dbReference type="Gene3D" id="3.40.50.300">
    <property type="entry name" value="P-loop containing nucleotide triphosphate hydrolases"/>
    <property type="match status" value="1"/>
</dbReference>
<evidence type="ECO:0000256" key="10">
    <source>
        <dbReference type="SAM" id="Phobius"/>
    </source>
</evidence>
<dbReference type="SUPFAM" id="SSF52540">
    <property type="entry name" value="P-loop containing nucleoside triphosphate hydrolases"/>
    <property type="match status" value="1"/>
</dbReference>
<dbReference type="PANTHER" id="PTHR24221">
    <property type="entry name" value="ATP-BINDING CASSETTE SUB-FAMILY B"/>
    <property type="match status" value="1"/>
</dbReference>
<keyword evidence="6" id="KW-0645">Protease</keyword>
<dbReference type="AlphaFoldDB" id="A0AAU8NN14"/>
<dbReference type="InterPro" id="IPR039421">
    <property type="entry name" value="Type_1_exporter"/>
</dbReference>
<keyword evidence="9 10" id="KW-0472">Membrane</keyword>
<dbReference type="SUPFAM" id="SSF90123">
    <property type="entry name" value="ABC transporter transmembrane region"/>
    <property type="match status" value="1"/>
</dbReference>
<feature type="transmembrane region" description="Helical" evidence="10">
    <location>
        <begin position="48"/>
        <end position="73"/>
    </location>
</feature>
<dbReference type="GO" id="GO:0005886">
    <property type="term" value="C:plasma membrane"/>
    <property type="evidence" value="ECO:0007669"/>
    <property type="project" value="UniProtKB-SubCell"/>
</dbReference>
<dbReference type="GO" id="GO:0140359">
    <property type="term" value="F:ABC-type transporter activity"/>
    <property type="evidence" value="ECO:0007669"/>
    <property type="project" value="InterPro"/>
</dbReference>
<dbReference type="GO" id="GO:0042883">
    <property type="term" value="P:cysteine transport"/>
    <property type="evidence" value="ECO:0007669"/>
    <property type="project" value="InterPro"/>
</dbReference>
<dbReference type="GO" id="GO:0008234">
    <property type="term" value="F:cysteine-type peptidase activity"/>
    <property type="evidence" value="ECO:0007669"/>
    <property type="project" value="UniProtKB-KW"/>
</dbReference>
<dbReference type="InterPro" id="IPR036640">
    <property type="entry name" value="ABC1_TM_sf"/>
</dbReference>
<dbReference type="InterPro" id="IPR003439">
    <property type="entry name" value="ABC_transporter-like_ATP-bd"/>
</dbReference>
<feature type="transmembrane region" description="Helical" evidence="10">
    <location>
        <begin position="235"/>
        <end position="258"/>
    </location>
</feature>
<dbReference type="InterPro" id="IPR027417">
    <property type="entry name" value="P-loop_NTPase"/>
</dbReference>
<organism evidence="13">
    <name type="scientific">Paenibacillus sp. AN1007</name>
    <dbReference type="NCBI Taxonomy" id="3151385"/>
    <lineage>
        <taxon>Bacteria</taxon>
        <taxon>Bacillati</taxon>
        <taxon>Bacillota</taxon>
        <taxon>Bacilli</taxon>
        <taxon>Bacillales</taxon>
        <taxon>Paenibacillaceae</taxon>
        <taxon>Paenibacillus</taxon>
    </lineage>
</organism>
<keyword evidence="6" id="KW-0378">Hydrolase</keyword>
<dbReference type="GO" id="GO:0005524">
    <property type="term" value="F:ATP binding"/>
    <property type="evidence" value="ECO:0007669"/>
    <property type="project" value="UniProtKB-KW"/>
</dbReference>
<evidence type="ECO:0000256" key="7">
    <source>
        <dbReference type="ARBA" id="ARBA00022840"/>
    </source>
</evidence>
<dbReference type="CDD" id="cd18584">
    <property type="entry name" value="ABC_6TM_AarD_CydD"/>
    <property type="match status" value="1"/>
</dbReference>
<evidence type="ECO:0000259" key="11">
    <source>
        <dbReference type="PROSITE" id="PS50893"/>
    </source>
</evidence>
<evidence type="ECO:0000256" key="4">
    <source>
        <dbReference type="ARBA" id="ARBA00022692"/>
    </source>
</evidence>
<accession>A0AAU8NN14</accession>
<comment type="subcellular location">
    <subcellularLocation>
        <location evidence="1">Cell membrane</location>
        <topology evidence="1">Multi-pass membrane protein</topology>
    </subcellularLocation>
</comment>
<dbReference type="InterPro" id="IPR003593">
    <property type="entry name" value="AAA+_ATPase"/>
</dbReference>
<keyword evidence="6" id="KW-0788">Thiol protease</keyword>
<dbReference type="PROSITE" id="PS50929">
    <property type="entry name" value="ABC_TM1F"/>
    <property type="match status" value="1"/>
</dbReference>
<dbReference type="GO" id="GO:0016887">
    <property type="term" value="F:ATP hydrolysis activity"/>
    <property type="evidence" value="ECO:0007669"/>
    <property type="project" value="InterPro"/>
</dbReference>
<evidence type="ECO:0000256" key="6">
    <source>
        <dbReference type="ARBA" id="ARBA00022807"/>
    </source>
</evidence>
<dbReference type="CDD" id="cd03228">
    <property type="entry name" value="ABCC_MRP_Like"/>
    <property type="match status" value="1"/>
</dbReference>
<evidence type="ECO:0000256" key="9">
    <source>
        <dbReference type="ARBA" id="ARBA00023136"/>
    </source>
</evidence>
<keyword evidence="3" id="KW-1003">Cell membrane</keyword>
<evidence type="ECO:0000256" key="3">
    <source>
        <dbReference type="ARBA" id="ARBA00022475"/>
    </source>
</evidence>
<dbReference type="FunFam" id="3.40.50.300:FF:000299">
    <property type="entry name" value="ABC transporter ATP-binding protein/permease"/>
    <property type="match status" value="1"/>
</dbReference>
<sequence length="592" mass="64371">MSSLRKSRVLLMAFSLALGAAVISQAVFMAEAVQRIFVEKASFTSIMLLLGILLTVMAVRTLLAYANGSVGIYMAARAKTQMRAVVLQNLTRTSMFSSLQGQTGGKVSVALDAVDEADSYFSQYMPRMMEASIIPIMILAAAFMQHANTGWILLCTAPFIPLFMILVGLQTKNKSEEKYAQLAEFSGTFLDSLQGLVTLKIFGKASRQQQEIERSSLGFRDTTMSILKIAFTNTFMLEAIVMLSIGIVALELAIQLLVYKSMTFHTAFLVLLLVPEFYNLLKNTGTAFHSGRTSMGAMRKVEQMLAEADTTSTANHDGEKEETGKSVQEQAAKEATANHAITRATAPPSIELQNIKFHYAPGSFKLAAEQISIKPGEHTAIVGKSGSGKTTLLHLISGLLQPTSGSVLINGKPLTQIDEADWFRQISYITQHPYIFAGTLADNISIGAEQTMSRVDIERAAEQAGLQTLIAQLEKGLDTPVGEGGRGLSGGEKQRLALARAFLKQPAIILFDEPTVGLDLHTEQILQRSIAALSQKAVMITVAHRLYTIQQADRILFMANGLLADSGTHQELLERLPAYAEMVQVQRTGGIV</sequence>
<dbReference type="InterPro" id="IPR014216">
    <property type="entry name" value="ABC_transptr_CydD"/>
</dbReference>
<feature type="domain" description="ABC transmembrane type-1" evidence="12">
    <location>
        <begin position="9"/>
        <end position="293"/>
    </location>
</feature>
<evidence type="ECO:0000256" key="8">
    <source>
        <dbReference type="ARBA" id="ARBA00022989"/>
    </source>
</evidence>